<name>F0WYB3_9STRA</name>
<organism evidence="1">
    <name type="scientific">Albugo laibachii Nc14</name>
    <dbReference type="NCBI Taxonomy" id="890382"/>
    <lineage>
        <taxon>Eukaryota</taxon>
        <taxon>Sar</taxon>
        <taxon>Stramenopiles</taxon>
        <taxon>Oomycota</taxon>
        <taxon>Peronosporomycetes</taxon>
        <taxon>Albuginales</taxon>
        <taxon>Albuginaceae</taxon>
        <taxon>Albugo</taxon>
    </lineage>
</organism>
<dbReference type="HOGENOM" id="CLU_2042399_0_0_1"/>
<accession>F0WYB3</accession>
<sequence length="121" mass="13789">MEGKNVDGDEVEATPRSIRTQWVFTANAMRLVILLRDTRQNGHQLCNNHQYDIDTAFLISVKSARYPLQGVENTKDPMKHRSLYGFEQAAATKVICLNGSRSSVREPGNHRHSYLYMSMTC</sequence>
<gene>
    <name evidence="1" type="primary">AlNc14C376G11172</name>
    <name evidence="1" type="ORF">ALNC14_126090</name>
</gene>
<reference evidence="1" key="2">
    <citation type="submission" date="2011-02" db="EMBL/GenBank/DDBJ databases">
        <authorList>
            <person name="MacLean D."/>
        </authorList>
    </citation>
    <scope>NUCLEOTIDE SEQUENCE</scope>
</reference>
<proteinExistence type="predicted"/>
<dbReference type="AlphaFoldDB" id="F0WYB3"/>
<dbReference type="EMBL" id="FR824420">
    <property type="protein sequence ID" value="CCA26465.1"/>
    <property type="molecule type" value="Genomic_DNA"/>
</dbReference>
<reference evidence="1" key="1">
    <citation type="journal article" date="2011" name="PLoS Biol.">
        <title>Gene gain and loss during evolution of obligate parasitism in the white rust pathogen of Arabidopsis thaliana.</title>
        <authorList>
            <person name="Kemen E."/>
            <person name="Gardiner A."/>
            <person name="Schultz-Larsen T."/>
            <person name="Kemen A.C."/>
            <person name="Balmuth A.L."/>
            <person name="Robert-Seilaniantz A."/>
            <person name="Bailey K."/>
            <person name="Holub E."/>
            <person name="Studholme D.J."/>
            <person name="Maclean D."/>
            <person name="Jones J.D."/>
        </authorList>
    </citation>
    <scope>NUCLEOTIDE SEQUENCE</scope>
</reference>
<evidence type="ECO:0000313" key="1">
    <source>
        <dbReference type="EMBL" id="CCA26465.1"/>
    </source>
</evidence>
<protein>
    <submittedName>
        <fullName evidence="1">AlNc14C376G11172 protein</fullName>
    </submittedName>
</protein>